<name>A0A8J3IZG4_9CHLR</name>
<dbReference type="NCBIfam" id="TIGR00665">
    <property type="entry name" value="DnaB"/>
    <property type="match status" value="1"/>
</dbReference>
<accession>A0A8J3IZG4</accession>
<dbReference type="Pfam" id="PF00772">
    <property type="entry name" value="DnaB"/>
    <property type="match status" value="1"/>
</dbReference>
<keyword evidence="6 14" id="KW-0378">Hydrolase</keyword>
<keyword evidence="4" id="KW-0677">Repeat</keyword>
<sequence>MERFLPQNIEAEASVLGSLLIDPEAISLVIDFLRADDFYRDGHRTLYEVITQLYERHEPADFVILCHELARQSKLDEVGGESYIASLVSLVPTSGNIEYYGRIVERLATLRRLIHVGGQIVAAAYAEDDAEAVLEQSEQMIFSVRQERTQNRSQTAHIRDAITSYMDRLDSLYMRRSGLIGTPTGFSDLDRLLGGLQRSDLIILAARPAVGKTSFALSLAYNAAVRYQCKIGIFSLEMSIDQLVQRLISMEAGVDQQRLRSGRVEDDEWDHVVRAANVFSAVTILLDETASLTTSQLRSKARQWIAEANGLDLIIVDYLQLMASEASGGRSDNRVQVIDEISRQLKVLARELNVPILALAQLSRAVETRQSKVPQLSDLRESGCLTGDTLVYLPDEGYYRRIDSLVGQQGFHVLALNTGTWKFEPRPVTHAFSTGRKQVFRLKTRSGRTIRATANHRFLTFDGWRRLDELQPEMHLALPRALPSPETPVAMSEVYWDEVVAIEPDGEEEVYDFTVDGLHNFVANNIVVHNSLEQNADIVMFIYRDEVYNPETERKGLADIIVAKHRNGPTGEVCLYFNRSQTRFQDMIQEQNVPNPFLDDDDDDDRYMG</sequence>
<keyword evidence="2 14" id="KW-0639">Primosome</keyword>
<comment type="function">
    <text evidence="11 14">The intein is an endonuclease.</text>
</comment>
<dbReference type="InterPro" id="IPR007694">
    <property type="entry name" value="DNA_helicase_DnaB-like_C"/>
</dbReference>
<evidence type="ECO:0000256" key="5">
    <source>
        <dbReference type="ARBA" id="ARBA00022741"/>
    </source>
</evidence>
<keyword evidence="18" id="KW-1185">Reference proteome</keyword>
<dbReference type="InterPro" id="IPR036844">
    <property type="entry name" value="Hint_dom_sf"/>
</dbReference>
<evidence type="ECO:0000313" key="18">
    <source>
        <dbReference type="Proteomes" id="UP000597444"/>
    </source>
</evidence>
<dbReference type="GO" id="GO:0140664">
    <property type="term" value="F:ATP-dependent DNA damage sensor activity"/>
    <property type="evidence" value="ECO:0007669"/>
    <property type="project" value="InterPro"/>
</dbReference>
<dbReference type="FunFam" id="1.10.860.10:FF:000001">
    <property type="entry name" value="Replicative DNA helicase"/>
    <property type="match status" value="1"/>
</dbReference>
<dbReference type="GO" id="GO:0005524">
    <property type="term" value="F:ATP binding"/>
    <property type="evidence" value="ECO:0007669"/>
    <property type="project" value="UniProtKB-UniRule"/>
</dbReference>
<dbReference type="PROSITE" id="PS50162">
    <property type="entry name" value="RECA_2"/>
    <property type="match status" value="1"/>
</dbReference>
<dbReference type="PROSITE" id="PS50818">
    <property type="entry name" value="INTEIN_C_TER"/>
    <property type="match status" value="1"/>
</dbReference>
<comment type="catalytic activity">
    <reaction evidence="12 14">
        <text>ATP + H2O = ADP + phosphate + H(+)</text>
        <dbReference type="Rhea" id="RHEA:13065"/>
        <dbReference type="ChEBI" id="CHEBI:15377"/>
        <dbReference type="ChEBI" id="CHEBI:15378"/>
        <dbReference type="ChEBI" id="CHEBI:30616"/>
        <dbReference type="ChEBI" id="CHEBI:43474"/>
        <dbReference type="ChEBI" id="CHEBI:456216"/>
        <dbReference type="EC" id="5.6.2.3"/>
    </reaction>
</comment>
<dbReference type="SUPFAM" id="SSF51294">
    <property type="entry name" value="Hedgehog/intein (Hint) domain"/>
    <property type="match status" value="1"/>
</dbReference>
<dbReference type="InterPro" id="IPR020588">
    <property type="entry name" value="RecA_ATP-bd"/>
</dbReference>
<keyword evidence="7 14" id="KW-0347">Helicase</keyword>
<evidence type="ECO:0000256" key="2">
    <source>
        <dbReference type="ARBA" id="ARBA00022515"/>
    </source>
</evidence>
<feature type="domain" description="SF4 helicase" evidence="16">
    <location>
        <begin position="531"/>
        <end position="591"/>
    </location>
</feature>
<evidence type="ECO:0000259" key="15">
    <source>
        <dbReference type="PROSITE" id="PS50162"/>
    </source>
</evidence>
<dbReference type="NCBIfam" id="TIGR01445">
    <property type="entry name" value="intein_Nterm"/>
    <property type="match status" value="1"/>
</dbReference>
<evidence type="ECO:0000256" key="7">
    <source>
        <dbReference type="ARBA" id="ARBA00022806"/>
    </source>
</evidence>
<dbReference type="GO" id="GO:0003677">
    <property type="term" value="F:DNA binding"/>
    <property type="evidence" value="ECO:0007669"/>
    <property type="project" value="UniProtKB-UniRule"/>
</dbReference>
<evidence type="ECO:0000256" key="6">
    <source>
        <dbReference type="ARBA" id="ARBA00022801"/>
    </source>
</evidence>
<dbReference type="Gene3D" id="3.40.50.300">
    <property type="entry name" value="P-loop containing nucleotide triphosphate hydrolases"/>
    <property type="match status" value="2"/>
</dbReference>
<dbReference type="Gene3D" id="2.170.16.10">
    <property type="entry name" value="Hedgehog/Intein (Hint) domain"/>
    <property type="match status" value="1"/>
</dbReference>
<proteinExistence type="inferred from homology"/>
<evidence type="ECO:0000313" key="17">
    <source>
        <dbReference type="EMBL" id="GHO98076.1"/>
    </source>
</evidence>
<keyword evidence="10" id="KW-0413">Isomerase</keyword>
<dbReference type="Pfam" id="PF14890">
    <property type="entry name" value="Intein_splicing"/>
    <property type="match status" value="1"/>
</dbReference>
<evidence type="ECO:0000256" key="10">
    <source>
        <dbReference type="ARBA" id="ARBA00023235"/>
    </source>
</evidence>
<dbReference type="NCBIfam" id="TIGR01443">
    <property type="entry name" value="intein_Cterm"/>
    <property type="match status" value="1"/>
</dbReference>
<comment type="caution">
    <text evidence="17">The sequence shown here is derived from an EMBL/GenBank/DDBJ whole genome shotgun (WGS) entry which is preliminary data.</text>
</comment>
<keyword evidence="3 14" id="KW-0235">DNA replication</keyword>
<dbReference type="InterPro" id="IPR016136">
    <property type="entry name" value="DNA_helicase_N/primase_C"/>
</dbReference>
<comment type="similarity">
    <text evidence="1 14">Belongs to the helicase family. DnaB subfamily.</text>
</comment>
<dbReference type="SUPFAM" id="SSF48024">
    <property type="entry name" value="N-terminal domain of DnaB helicase"/>
    <property type="match status" value="1"/>
</dbReference>
<dbReference type="AlphaFoldDB" id="A0A8J3IZG4"/>
<dbReference type="Pfam" id="PF03796">
    <property type="entry name" value="DnaB_C"/>
    <property type="match status" value="1"/>
</dbReference>
<dbReference type="InterPro" id="IPR006141">
    <property type="entry name" value="Intein_N"/>
</dbReference>
<comment type="function">
    <text evidence="14">The main replicative DNA helicase, it participates in initiation and elongation during chromosome replication. Travels ahead of the DNA replisome, separating dsDNA into templates for DNA synthesis. A processive ATP-dependent 5'-3' DNA helicase it has DNA-dependent ATPase activity.</text>
</comment>
<evidence type="ECO:0000256" key="3">
    <source>
        <dbReference type="ARBA" id="ARBA00022705"/>
    </source>
</evidence>
<dbReference type="InterPro" id="IPR003587">
    <property type="entry name" value="Hint_dom_N"/>
</dbReference>
<dbReference type="RefSeq" id="WP_220208844.1">
    <property type="nucleotide sequence ID" value="NZ_BNJK01000002.1"/>
</dbReference>
<evidence type="ECO:0000259" key="16">
    <source>
        <dbReference type="PROSITE" id="PS51199"/>
    </source>
</evidence>
<organism evidence="17 18">
    <name type="scientific">Reticulibacter mediterranei</name>
    <dbReference type="NCBI Taxonomy" id="2778369"/>
    <lineage>
        <taxon>Bacteria</taxon>
        <taxon>Bacillati</taxon>
        <taxon>Chloroflexota</taxon>
        <taxon>Ktedonobacteria</taxon>
        <taxon>Ktedonobacterales</taxon>
        <taxon>Reticulibacteraceae</taxon>
        <taxon>Reticulibacter</taxon>
    </lineage>
</organism>
<keyword evidence="9 14" id="KW-0238">DNA-binding</keyword>
<evidence type="ECO:0000256" key="4">
    <source>
        <dbReference type="ARBA" id="ARBA00022737"/>
    </source>
</evidence>
<dbReference type="GO" id="GO:0006281">
    <property type="term" value="P:DNA repair"/>
    <property type="evidence" value="ECO:0007669"/>
    <property type="project" value="InterPro"/>
</dbReference>
<keyword evidence="8 14" id="KW-0067">ATP-binding</keyword>
<dbReference type="InterPro" id="IPR030934">
    <property type="entry name" value="Intein_C"/>
</dbReference>
<dbReference type="InterPro" id="IPR027417">
    <property type="entry name" value="P-loop_NTPase"/>
</dbReference>
<dbReference type="GO" id="GO:1990077">
    <property type="term" value="C:primosome complex"/>
    <property type="evidence" value="ECO:0007669"/>
    <property type="project" value="UniProtKB-UniRule"/>
</dbReference>
<dbReference type="CDD" id="cd00984">
    <property type="entry name" value="DnaB_C"/>
    <property type="match status" value="1"/>
</dbReference>
<evidence type="ECO:0000256" key="1">
    <source>
        <dbReference type="ARBA" id="ARBA00008428"/>
    </source>
</evidence>
<dbReference type="PANTHER" id="PTHR30153">
    <property type="entry name" value="REPLICATIVE DNA HELICASE DNAB"/>
    <property type="match status" value="1"/>
</dbReference>
<dbReference type="InterPro" id="IPR007692">
    <property type="entry name" value="DNA_helicase_DnaB"/>
</dbReference>
<dbReference type="InterPro" id="IPR036185">
    <property type="entry name" value="DNA_heli_DnaB-like_N_sf"/>
</dbReference>
<evidence type="ECO:0000256" key="14">
    <source>
        <dbReference type="RuleBase" id="RU362085"/>
    </source>
</evidence>
<dbReference type="CDD" id="cd00081">
    <property type="entry name" value="Hint"/>
    <property type="match status" value="1"/>
</dbReference>
<dbReference type="GO" id="GO:0016539">
    <property type="term" value="P:intein-mediated protein splicing"/>
    <property type="evidence" value="ECO:0007669"/>
    <property type="project" value="InterPro"/>
</dbReference>
<dbReference type="SMART" id="SM00305">
    <property type="entry name" value="HintC"/>
    <property type="match status" value="1"/>
</dbReference>
<reference evidence="17" key="1">
    <citation type="submission" date="2020-10" db="EMBL/GenBank/DDBJ databases">
        <title>Taxonomic study of unclassified bacteria belonging to the class Ktedonobacteria.</title>
        <authorList>
            <person name="Yabe S."/>
            <person name="Wang C.M."/>
            <person name="Zheng Y."/>
            <person name="Sakai Y."/>
            <person name="Cavaletti L."/>
            <person name="Monciardini P."/>
            <person name="Donadio S."/>
        </authorList>
    </citation>
    <scope>NUCLEOTIDE SEQUENCE</scope>
    <source>
        <strain evidence="17">ID150040</strain>
    </source>
</reference>
<dbReference type="Proteomes" id="UP000597444">
    <property type="component" value="Unassembled WGS sequence"/>
</dbReference>
<dbReference type="Gene3D" id="1.10.860.10">
    <property type="entry name" value="DNAb Helicase, Chain A"/>
    <property type="match status" value="1"/>
</dbReference>
<keyword evidence="5 14" id="KW-0547">Nucleotide-binding</keyword>
<dbReference type="GO" id="GO:0043139">
    <property type="term" value="F:5'-3' DNA helicase activity"/>
    <property type="evidence" value="ECO:0007669"/>
    <property type="project" value="UniProtKB-EC"/>
</dbReference>
<evidence type="ECO:0000256" key="13">
    <source>
        <dbReference type="NCBIfam" id="TIGR00665"/>
    </source>
</evidence>
<evidence type="ECO:0000256" key="12">
    <source>
        <dbReference type="ARBA" id="ARBA00048954"/>
    </source>
</evidence>
<evidence type="ECO:0000256" key="11">
    <source>
        <dbReference type="ARBA" id="ARBA00044940"/>
    </source>
</evidence>
<protein>
    <recommendedName>
        <fullName evidence="13 14">Replicative DNA helicase</fullName>
        <ecNumber evidence="13 14">5.6.2.3</ecNumber>
    </recommendedName>
</protein>
<dbReference type="GO" id="GO:0006269">
    <property type="term" value="P:DNA replication, synthesis of primer"/>
    <property type="evidence" value="ECO:0007669"/>
    <property type="project" value="UniProtKB-UniRule"/>
</dbReference>
<evidence type="ECO:0000256" key="8">
    <source>
        <dbReference type="ARBA" id="ARBA00022840"/>
    </source>
</evidence>
<dbReference type="EMBL" id="BNJK01000002">
    <property type="protein sequence ID" value="GHO98076.1"/>
    <property type="molecule type" value="Genomic_DNA"/>
</dbReference>
<dbReference type="GO" id="GO:0005829">
    <property type="term" value="C:cytosol"/>
    <property type="evidence" value="ECO:0007669"/>
    <property type="project" value="TreeGrafter"/>
</dbReference>
<dbReference type="PANTHER" id="PTHR30153:SF2">
    <property type="entry name" value="REPLICATIVE DNA HELICASE"/>
    <property type="match status" value="1"/>
</dbReference>
<dbReference type="PROSITE" id="PS51199">
    <property type="entry name" value="SF4_HELICASE"/>
    <property type="match status" value="2"/>
</dbReference>
<dbReference type="SMART" id="SM00306">
    <property type="entry name" value="HintN"/>
    <property type="match status" value="1"/>
</dbReference>
<dbReference type="EC" id="5.6.2.3" evidence="13 14"/>
<dbReference type="SUPFAM" id="SSF52540">
    <property type="entry name" value="P-loop containing nucleoside triphosphate hydrolases"/>
    <property type="match status" value="1"/>
</dbReference>
<feature type="domain" description="SF4 helicase" evidence="16">
    <location>
        <begin position="175"/>
        <end position="383"/>
    </location>
</feature>
<dbReference type="GO" id="GO:0016787">
    <property type="term" value="F:hydrolase activity"/>
    <property type="evidence" value="ECO:0007669"/>
    <property type="project" value="UniProtKB-KW"/>
</dbReference>
<dbReference type="PROSITE" id="PS50817">
    <property type="entry name" value="INTEIN_N_TER"/>
    <property type="match status" value="1"/>
</dbReference>
<dbReference type="InterPro" id="IPR003586">
    <property type="entry name" value="Hint_dom_C"/>
</dbReference>
<dbReference type="InterPro" id="IPR007693">
    <property type="entry name" value="DNA_helicase_DnaB-like_N"/>
</dbReference>
<evidence type="ECO:0000256" key="9">
    <source>
        <dbReference type="ARBA" id="ARBA00023125"/>
    </source>
</evidence>
<feature type="domain" description="RecA family profile 1" evidence="15">
    <location>
        <begin position="178"/>
        <end position="362"/>
    </location>
</feature>
<gene>
    <name evidence="17" type="primary">dnaB_2</name>
    <name evidence="17" type="ORF">KSF_081240</name>
</gene>